<evidence type="ECO:0000256" key="1">
    <source>
        <dbReference type="SAM" id="MobiDB-lite"/>
    </source>
</evidence>
<organism evidence="2 3">
    <name type="scientific">Streptomyces graminearus</name>
    <dbReference type="NCBI Taxonomy" id="284030"/>
    <lineage>
        <taxon>Bacteria</taxon>
        <taxon>Bacillati</taxon>
        <taxon>Actinomycetota</taxon>
        <taxon>Actinomycetes</taxon>
        <taxon>Kitasatosporales</taxon>
        <taxon>Streptomycetaceae</taxon>
        <taxon>Streptomyces</taxon>
    </lineage>
</organism>
<gene>
    <name evidence="2" type="ORF">GCM10010422_40680</name>
</gene>
<evidence type="ECO:0000313" key="3">
    <source>
        <dbReference type="Proteomes" id="UP001501721"/>
    </source>
</evidence>
<name>A0ABN3LUX0_9ACTN</name>
<dbReference type="Proteomes" id="UP001501721">
    <property type="component" value="Unassembled WGS sequence"/>
</dbReference>
<proteinExistence type="predicted"/>
<dbReference type="EMBL" id="BAAATL010000017">
    <property type="protein sequence ID" value="GAA2490029.1"/>
    <property type="molecule type" value="Genomic_DNA"/>
</dbReference>
<accession>A0ABN3LUX0</accession>
<reference evidence="2 3" key="1">
    <citation type="journal article" date="2019" name="Int. J. Syst. Evol. Microbiol.">
        <title>The Global Catalogue of Microorganisms (GCM) 10K type strain sequencing project: providing services to taxonomists for standard genome sequencing and annotation.</title>
        <authorList>
            <consortium name="The Broad Institute Genomics Platform"/>
            <consortium name="The Broad Institute Genome Sequencing Center for Infectious Disease"/>
            <person name="Wu L."/>
            <person name="Ma J."/>
        </authorList>
    </citation>
    <scope>NUCLEOTIDE SEQUENCE [LARGE SCALE GENOMIC DNA]</scope>
    <source>
        <strain evidence="2 3">JCM 6923</strain>
    </source>
</reference>
<protein>
    <submittedName>
        <fullName evidence="2">Uncharacterized protein</fullName>
    </submittedName>
</protein>
<comment type="caution">
    <text evidence="2">The sequence shown here is derived from an EMBL/GenBank/DDBJ whole genome shotgun (WGS) entry which is preliminary data.</text>
</comment>
<keyword evidence="3" id="KW-1185">Reference proteome</keyword>
<feature type="region of interest" description="Disordered" evidence="1">
    <location>
        <begin position="192"/>
        <end position="215"/>
    </location>
</feature>
<evidence type="ECO:0000313" key="2">
    <source>
        <dbReference type="EMBL" id="GAA2490029.1"/>
    </source>
</evidence>
<sequence length="215" mass="23147">MSRLMRSPKERGSWFWDLDEFAPPGLESALSVAARICDALARTELLAPTRITYDWYVLGAGTTGIISTLDLARTPLGDPALPGSVRGSRPIAHPSAEIAEVDVLGSGIWIDAEGRPRTEYRLVDLSLSTAPVGLSAELSVHHDIWGCYDFAGHPHPEVHRNNAPRLAAALRDLTELFGMPPEPGERTYFGASAVDGVADPDPDENGLGPDLTSRL</sequence>